<keyword evidence="1" id="KW-0479">Metal-binding</keyword>
<dbReference type="PROSITE" id="PS50966">
    <property type="entry name" value="ZF_SWIM"/>
    <property type="match status" value="1"/>
</dbReference>
<name>A0A1I4RPU9_9PROT</name>
<keyword evidence="1" id="KW-0862">Zinc</keyword>
<dbReference type="EMBL" id="FOUB01000034">
    <property type="protein sequence ID" value="SFM54023.1"/>
    <property type="molecule type" value="Genomic_DNA"/>
</dbReference>
<evidence type="ECO:0000256" key="1">
    <source>
        <dbReference type="PROSITE-ProRule" id="PRU00325"/>
    </source>
</evidence>
<dbReference type="InterPro" id="IPR007527">
    <property type="entry name" value="Znf_SWIM"/>
</dbReference>
<evidence type="ECO:0000313" key="4">
    <source>
        <dbReference type="Proteomes" id="UP000183287"/>
    </source>
</evidence>
<proteinExistence type="predicted"/>
<keyword evidence="4" id="KW-1185">Reference proteome</keyword>
<dbReference type="GO" id="GO:0008270">
    <property type="term" value="F:zinc ion binding"/>
    <property type="evidence" value="ECO:0007669"/>
    <property type="project" value="UniProtKB-KW"/>
</dbReference>
<organism evidence="3 4">
    <name type="scientific">Nitrosomonas communis</name>
    <dbReference type="NCBI Taxonomy" id="44574"/>
    <lineage>
        <taxon>Bacteria</taxon>
        <taxon>Pseudomonadati</taxon>
        <taxon>Pseudomonadota</taxon>
        <taxon>Betaproteobacteria</taxon>
        <taxon>Nitrosomonadales</taxon>
        <taxon>Nitrosomonadaceae</taxon>
        <taxon>Nitrosomonas</taxon>
    </lineage>
</organism>
<sequence length="358" mass="40820">MNNNLSSTCLIIFPSGELSPYKVDRNLNTCTCHNFISEGWCNHLKAVGCYPKKEVKLSVRPNFYQALSGLVKGIRLRNLDEAAYWLTYCWSFRQKLNGTQFRIVRRLLIGSAEDGHSIAVMEKLSDSYAKLLSKDVDFSSVMAELIRICKIPNWWHPDTGGHDYIYSGMLATRKILYDRSAYTIDDCLSGLEKAIDNQEKVDALRWVLQNQESAPTISTMAHKLGDLAIANDCRSARRLIQHIYLRHERSLKNDNNFLCQAAWFLTGGNSPVTDALETVTQTEVNTLIDKITATEPHIIPGWCCDGVHCTGNDIRYAGMWDRMYAVCNQYNYYGRVNPDDPWLEDKFYCLDGLEVIEV</sequence>
<protein>
    <recommendedName>
        <fullName evidence="2">SWIM-type domain-containing protein</fullName>
    </recommendedName>
</protein>
<evidence type="ECO:0000259" key="2">
    <source>
        <dbReference type="PROSITE" id="PS50966"/>
    </source>
</evidence>
<accession>A0A1I4RPU9</accession>
<dbReference type="AlphaFoldDB" id="A0A1I4RPU9"/>
<reference evidence="4" key="1">
    <citation type="submission" date="2016-10" db="EMBL/GenBank/DDBJ databases">
        <authorList>
            <person name="Varghese N."/>
            <person name="Submissions S."/>
        </authorList>
    </citation>
    <scope>NUCLEOTIDE SEQUENCE [LARGE SCALE GENOMIC DNA]</scope>
    <source>
        <strain evidence="4">Nm44</strain>
    </source>
</reference>
<dbReference type="RefSeq" id="WP_074905887.1">
    <property type="nucleotide sequence ID" value="NZ_FOUB01000034.1"/>
</dbReference>
<gene>
    <name evidence="3" type="ORF">SAMN05421863_103423</name>
</gene>
<feature type="domain" description="SWIM-type" evidence="2">
    <location>
        <begin position="21"/>
        <end position="52"/>
    </location>
</feature>
<dbReference type="Proteomes" id="UP000183287">
    <property type="component" value="Unassembled WGS sequence"/>
</dbReference>
<evidence type="ECO:0000313" key="3">
    <source>
        <dbReference type="EMBL" id="SFM54023.1"/>
    </source>
</evidence>
<keyword evidence="1" id="KW-0863">Zinc-finger</keyword>